<evidence type="ECO:0000259" key="3">
    <source>
        <dbReference type="PROSITE" id="PS01031"/>
    </source>
</evidence>
<name>A0AAF3EXJ9_9BILA</name>
<evidence type="ECO:0000313" key="4">
    <source>
        <dbReference type="Proteomes" id="UP000887575"/>
    </source>
</evidence>
<dbReference type="WBParaSite" id="MBELARI_LOCUS18931">
    <property type="protein sequence ID" value="MBELARI_LOCUS18931"/>
    <property type="gene ID" value="MBELARI_LOCUS18931"/>
</dbReference>
<comment type="similarity">
    <text evidence="1 2">Belongs to the small heat shock protein (HSP20) family.</text>
</comment>
<dbReference type="InterPro" id="IPR008978">
    <property type="entry name" value="HSP20-like_chaperone"/>
</dbReference>
<dbReference type="PANTHER" id="PTHR45640:SF32">
    <property type="entry name" value="STRESS-INDUCED PROTEIN 1"/>
    <property type="match status" value="1"/>
</dbReference>
<organism evidence="4 5">
    <name type="scientific">Mesorhabditis belari</name>
    <dbReference type="NCBI Taxonomy" id="2138241"/>
    <lineage>
        <taxon>Eukaryota</taxon>
        <taxon>Metazoa</taxon>
        <taxon>Ecdysozoa</taxon>
        <taxon>Nematoda</taxon>
        <taxon>Chromadorea</taxon>
        <taxon>Rhabditida</taxon>
        <taxon>Rhabditina</taxon>
        <taxon>Rhabditomorpha</taxon>
        <taxon>Rhabditoidea</taxon>
        <taxon>Rhabditidae</taxon>
        <taxon>Mesorhabditinae</taxon>
        <taxon>Mesorhabditis</taxon>
    </lineage>
</organism>
<evidence type="ECO:0000256" key="1">
    <source>
        <dbReference type="PROSITE-ProRule" id="PRU00285"/>
    </source>
</evidence>
<dbReference type="GO" id="GO:0005634">
    <property type="term" value="C:nucleus"/>
    <property type="evidence" value="ECO:0007669"/>
    <property type="project" value="TreeGrafter"/>
</dbReference>
<dbReference type="GO" id="GO:0005737">
    <property type="term" value="C:cytoplasm"/>
    <property type="evidence" value="ECO:0007669"/>
    <property type="project" value="TreeGrafter"/>
</dbReference>
<dbReference type="Pfam" id="PF00011">
    <property type="entry name" value="HSP20"/>
    <property type="match status" value="1"/>
</dbReference>
<evidence type="ECO:0000313" key="5">
    <source>
        <dbReference type="WBParaSite" id="MBELARI_LOCUS18931"/>
    </source>
</evidence>
<dbReference type="GO" id="GO:0051082">
    <property type="term" value="F:unfolded protein binding"/>
    <property type="evidence" value="ECO:0007669"/>
    <property type="project" value="TreeGrafter"/>
</dbReference>
<dbReference type="GO" id="GO:0009408">
    <property type="term" value="P:response to heat"/>
    <property type="evidence" value="ECO:0007669"/>
    <property type="project" value="TreeGrafter"/>
</dbReference>
<dbReference type="InterPro" id="IPR001436">
    <property type="entry name" value="Alpha-crystallin/sHSP_animal"/>
</dbReference>
<dbReference type="Gene3D" id="2.60.40.790">
    <property type="match status" value="1"/>
</dbReference>
<keyword evidence="4" id="KW-1185">Reference proteome</keyword>
<dbReference type="CDD" id="cd06526">
    <property type="entry name" value="metazoan_ACD"/>
    <property type="match status" value="1"/>
</dbReference>
<dbReference type="GO" id="GO:0036498">
    <property type="term" value="P:IRE1-mediated unfolded protein response"/>
    <property type="evidence" value="ECO:0007669"/>
    <property type="project" value="TreeGrafter"/>
</dbReference>
<protein>
    <recommendedName>
        <fullName evidence="3">SHSP domain-containing protein</fullName>
    </recommendedName>
</protein>
<dbReference type="PANTHER" id="PTHR45640">
    <property type="entry name" value="HEAT SHOCK PROTEIN HSP-12.2-RELATED"/>
    <property type="match status" value="1"/>
</dbReference>
<dbReference type="Proteomes" id="UP000887575">
    <property type="component" value="Unassembled WGS sequence"/>
</dbReference>
<dbReference type="PRINTS" id="PR00299">
    <property type="entry name" value="ACRYSTALLIN"/>
</dbReference>
<accession>A0AAF3EXJ9</accession>
<dbReference type="SUPFAM" id="SSF49764">
    <property type="entry name" value="HSP20-like chaperones"/>
    <property type="match status" value="1"/>
</dbReference>
<dbReference type="AlphaFoldDB" id="A0AAF3EXJ9"/>
<dbReference type="InterPro" id="IPR002068">
    <property type="entry name" value="A-crystallin/Hsp20_dom"/>
</dbReference>
<proteinExistence type="inferred from homology"/>
<reference evidence="5" key="1">
    <citation type="submission" date="2024-02" db="UniProtKB">
        <authorList>
            <consortium name="WormBaseParasite"/>
        </authorList>
    </citation>
    <scope>IDENTIFICATION</scope>
</reference>
<dbReference type="PROSITE" id="PS01031">
    <property type="entry name" value="SHSP"/>
    <property type="match status" value="1"/>
</dbReference>
<feature type="domain" description="SHSP" evidence="3">
    <location>
        <begin position="1"/>
        <end position="100"/>
    </location>
</feature>
<sequence length="111" mass="12389">MISLSDEGFSVKFDVSSYKPDELKLRLDGDVLSIEGEHKEENEQGSVHLRLQRSIRIPVDQIGLSSLQSSLDQHGNLSIHAPLIEKKKQLNGQEIPIQITGQQKETGTIEN</sequence>
<dbReference type="GO" id="GO:0042026">
    <property type="term" value="P:protein refolding"/>
    <property type="evidence" value="ECO:0007669"/>
    <property type="project" value="TreeGrafter"/>
</dbReference>
<evidence type="ECO:0000256" key="2">
    <source>
        <dbReference type="RuleBase" id="RU003616"/>
    </source>
</evidence>